<evidence type="ECO:0000313" key="2">
    <source>
        <dbReference type="Proteomes" id="UP000828251"/>
    </source>
</evidence>
<protein>
    <submittedName>
        <fullName evidence="1">Uncharacterized protein</fullName>
    </submittedName>
</protein>
<sequence>MEEWENAIALKSCLKCFNDIKGTQSITKSDLEDYLGESEPALPLDGNILAWYRVNSLRFFALVKMARDHLPMLV</sequence>
<gene>
    <name evidence="1" type="ORF">J1N35_005692</name>
</gene>
<proteinExistence type="predicted"/>
<evidence type="ECO:0000313" key="1">
    <source>
        <dbReference type="EMBL" id="KAH1122532.1"/>
    </source>
</evidence>
<keyword evidence="2" id="KW-1185">Reference proteome</keyword>
<name>A0A9D3WED6_9ROSI</name>
<accession>A0A9D3WED6</accession>
<organism evidence="1 2">
    <name type="scientific">Gossypium stocksii</name>
    <dbReference type="NCBI Taxonomy" id="47602"/>
    <lineage>
        <taxon>Eukaryota</taxon>
        <taxon>Viridiplantae</taxon>
        <taxon>Streptophyta</taxon>
        <taxon>Embryophyta</taxon>
        <taxon>Tracheophyta</taxon>
        <taxon>Spermatophyta</taxon>
        <taxon>Magnoliopsida</taxon>
        <taxon>eudicotyledons</taxon>
        <taxon>Gunneridae</taxon>
        <taxon>Pentapetalae</taxon>
        <taxon>rosids</taxon>
        <taxon>malvids</taxon>
        <taxon>Malvales</taxon>
        <taxon>Malvaceae</taxon>
        <taxon>Malvoideae</taxon>
        <taxon>Gossypium</taxon>
    </lineage>
</organism>
<dbReference type="Proteomes" id="UP000828251">
    <property type="component" value="Unassembled WGS sequence"/>
</dbReference>
<reference evidence="1 2" key="1">
    <citation type="journal article" date="2021" name="Plant Biotechnol. J.">
        <title>Multi-omics assisted identification of the key and species-specific regulatory components of drought-tolerant mechanisms in Gossypium stocksii.</title>
        <authorList>
            <person name="Yu D."/>
            <person name="Ke L."/>
            <person name="Zhang D."/>
            <person name="Wu Y."/>
            <person name="Sun Y."/>
            <person name="Mei J."/>
            <person name="Sun J."/>
            <person name="Sun Y."/>
        </authorList>
    </citation>
    <scope>NUCLEOTIDE SEQUENCE [LARGE SCALE GENOMIC DNA]</scope>
    <source>
        <strain evidence="2">cv. E1</strain>
        <tissue evidence="1">Leaf</tissue>
    </source>
</reference>
<dbReference type="AlphaFoldDB" id="A0A9D3WED6"/>
<comment type="caution">
    <text evidence="1">The sequence shown here is derived from an EMBL/GenBank/DDBJ whole genome shotgun (WGS) entry which is preliminary data.</text>
</comment>
<dbReference type="EMBL" id="JAIQCV010000002">
    <property type="protein sequence ID" value="KAH1122532.1"/>
    <property type="molecule type" value="Genomic_DNA"/>
</dbReference>